<dbReference type="Proteomes" id="UP000505306">
    <property type="component" value="Chromosome"/>
</dbReference>
<accession>A0A6G6GJ93</accession>
<protein>
    <submittedName>
        <fullName evidence="1">Uncharacterized protein</fullName>
    </submittedName>
</protein>
<gene>
    <name evidence="1" type="ORF">G5B37_03315</name>
</gene>
<dbReference type="RefSeq" id="WP_164678655.1">
    <property type="nucleotide sequence ID" value="NZ_CP049057.1"/>
</dbReference>
<name>A0A6G6GJ93_9FLAO</name>
<proteinExistence type="predicted"/>
<organism evidence="1 2">
    <name type="scientific">Rasiella rasia</name>
    <dbReference type="NCBI Taxonomy" id="2744027"/>
    <lineage>
        <taxon>Bacteria</taxon>
        <taxon>Pseudomonadati</taxon>
        <taxon>Bacteroidota</taxon>
        <taxon>Flavobacteriia</taxon>
        <taxon>Flavobacteriales</taxon>
        <taxon>Flavobacteriaceae</taxon>
        <taxon>Rasiella</taxon>
    </lineage>
</organism>
<dbReference type="KEGG" id="mgel:G5B37_03315"/>
<evidence type="ECO:0000313" key="1">
    <source>
        <dbReference type="EMBL" id="QIE58622.1"/>
    </source>
</evidence>
<dbReference type="AlphaFoldDB" id="A0A6G6GJ93"/>
<reference evidence="1 2" key="1">
    <citation type="submission" date="2020-02" db="EMBL/GenBank/DDBJ databases">
        <title>Complete genome sequence of Flavobacteriaceae bacterium.</title>
        <authorList>
            <person name="Kim S.-J."/>
            <person name="Kim Y.-S."/>
            <person name="Kim K.-H."/>
        </authorList>
    </citation>
    <scope>NUCLEOTIDE SEQUENCE [LARGE SCALE GENOMIC DNA]</scope>
    <source>
        <strain evidence="1 2">RR4-40</strain>
    </source>
</reference>
<sequence length="445" mass="53578">MNIRNCNFERWAENHSPEHKDRIFRELYPYAIFSKINFSEDKLGVEQKIQFNGIEYYSIIQKIELQENNRYRTLFKLSSKPKSNTQSWKNRNWDDRFQIVYSQNFDFITVFTKNEDPSKDYIKRFYKGNFQKLVANKSIPLSDLLFRTLTSTLSEDLFGKGDYYKEFELLKNGHRKLPRFKDFKIKQSNFFNPIFSQGRKLWICHSFNEEKAHRIGFYNANQCDELYVIFCNPTYTKHHRCKYPNVHIMSIYEFVAKKSEEIELTYLKQIRFLQNHLNEQEEYSEQELLKEINNPKLDSYEIYKSELMEALAIMRINPNSENQLFHYLTSMNLLNAWIGKAKKEKKDKLFSDMYFFKSYLAKTIEKLVSKDNFGAKIYLEKNLAMIELNGFQFSFHHIKMSDELNEYMNSNLNQKIEWSGQRLQPISSLLFRYSKERRKPVANNV</sequence>
<keyword evidence="2" id="KW-1185">Reference proteome</keyword>
<dbReference type="EMBL" id="CP049057">
    <property type="protein sequence ID" value="QIE58622.1"/>
    <property type="molecule type" value="Genomic_DNA"/>
</dbReference>
<evidence type="ECO:0000313" key="2">
    <source>
        <dbReference type="Proteomes" id="UP000505306"/>
    </source>
</evidence>